<evidence type="ECO:0000313" key="1">
    <source>
        <dbReference type="EMBL" id="MBY8821291.1"/>
    </source>
</evidence>
<gene>
    <name evidence="1" type="ORF">K7G82_03250</name>
</gene>
<dbReference type="CDD" id="cd03801">
    <property type="entry name" value="GT4_PimA-like"/>
    <property type="match status" value="1"/>
</dbReference>
<dbReference type="PANTHER" id="PTHR12526:SF600">
    <property type="entry name" value="GLYCOSYL TRANSFERASE GROUP 1"/>
    <property type="match status" value="1"/>
</dbReference>
<name>A0ABS7PJ16_9SPHN</name>
<organism evidence="1 2">
    <name type="scientific">Sphingomonas colocasiae</name>
    <dbReference type="NCBI Taxonomy" id="1848973"/>
    <lineage>
        <taxon>Bacteria</taxon>
        <taxon>Pseudomonadati</taxon>
        <taxon>Pseudomonadota</taxon>
        <taxon>Alphaproteobacteria</taxon>
        <taxon>Sphingomonadales</taxon>
        <taxon>Sphingomonadaceae</taxon>
        <taxon>Sphingomonas</taxon>
    </lineage>
</organism>
<dbReference type="Pfam" id="PF13692">
    <property type="entry name" value="Glyco_trans_1_4"/>
    <property type="match status" value="1"/>
</dbReference>
<dbReference type="InterPro" id="IPR017521">
    <property type="entry name" value="Sugar_tfrase_PEP-CTERM_Stp1"/>
</dbReference>
<dbReference type="RefSeq" id="WP_222988412.1">
    <property type="nucleotide sequence ID" value="NZ_JAINVV010000002.1"/>
</dbReference>
<evidence type="ECO:0000313" key="2">
    <source>
        <dbReference type="Proteomes" id="UP000706039"/>
    </source>
</evidence>
<reference evidence="1 2" key="1">
    <citation type="submission" date="2021-08" db="EMBL/GenBank/DDBJ databases">
        <authorList>
            <person name="Tuo L."/>
        </authorList>
    </citation>
    <scope>NUCLEOTIDE SEQUENCE [LARGE SCALE GENOMIC DNA]</scope>
    <source>
        <strain evidence="1 2">JCM 31229</strain>
    </source>
</reference>
<sequence length="408" mass="44008">MTGEILFLSHRPPWPPDRGDKIRSWHLLERLTRLAPVHLACLADDDAEAAVPPPAGLALASCRIEPRRKGKAAAAISGFAGGRPLLLSLFDNAALRDHVHDLVEARPINCVMAYSVQMAQFVPDLKDGIRFVMDFVDVDSAKFESYARDGNPLMRFIYAREGRLLSAYERSVAHRADLGLFVSDAEAALFRNRAGLADDRIQPLCNGVDLAYFDPSRDHQRPDLAGPLIIFTGQMDYRPNVEAVAGFARDVMPLIRASRPDARFAIVGRRPDPAVQALAELPGVIVTGEVPDVRGWLAAADVVVAPLGIARGVQNKVLEAMAMARPVVASSAAFEGIEARPEEELLVADGAQAQAEAVLRLLDDPALAHNLGMAARARIEADYGWGARLAPLSAMVGLTDAPLMAAAE</sequence>
<comment type="caution">
    <text evidence="1">The sequence shown here is derived from an EMBL/GenBank/DDBJ whole genome shotgun (WGS) entry which is preliminary data.</text>
</comment>
<dbReference type="SUPFAM" id="SSF53756">
    <property type="entry name" value="UDP-Glycosyltransferase/glycogen phosphorylase"/>
    <property type="match status" value="1"/>
</dbReference>
<dbReference type="EMBL" id="JAINVV010000002">
    <property type="protein sequence ID" value="MBY8821291.1"/>
    <property type="molecule type" value="Genomic_DNA"/>
</dbReference>
<keyword evidence="2" id="KW-1185">Reference proteome</keyword>
<accession>A0ABS7PJ16</accession>
<protein>
    <submittedName>
        <fullName evidence="1">TIGR03087 family PEP-CTERM/XrtA system glycosyltransferase</fullName>
    </submittedName>
</protein>
<dbReference type="Proteomes" id="UP000706039">
    <property type="component" value="Unassembled WGS sequence"/>
</dbReference>
<dbReference type="NCBIfam" id="TIGR03087">
    <property type="entry name" value="stp1"/>
    <property type="match status" value="1"/>
</dbReference>
<proteinExistence type="predicted"/>
<dbReference type="PANTHER" id="PTHR12526">
    <property type="entry name" value="GLYCOSYLTRANSFERASE"/>
    <property type="match status" value="1"/>
</dbReference>
<dbReference type="Gene3D" id="3.40.50.2000">
    <property type="entry name" value="Glycogen Phosphorylase B"/>
    <property type="match status" value="2"/>
</dbReference>